<gene>
    <name evidence="4" type="ORF">F5984_11740</name>
</gene>
<evidence type="ECO:0000313" key="5">
    <source>
        <dbReference type="Proteomes" id="UP000488299"/>
    </source>
</evidence>
<keyword evidence="5" id="KW-1185">Reference proteome</keyword>
<evidence type="ECO:0000256" key="1">
    <source>
        <dbReference type="ARBA" id="ARBA00009820"/>
    </source>
</evidence>
<dbReference type="AlphaFoldDB" id="A0A7J5U115"/>
<evidence type="ECO:0000313" key="4">
    <source>
        <dbReference type="EMBL" id="KAB7731453.1"/>
    </source>
</evidence>
<evidence type="ECO:0000256" key="3">
    <source>
        <dbReference type="SAM" id="SignalP"/>
    </source>
</evidence>
<dbReference type="Pfam" id="PF07676">
    <property type="entry name" value="PD40"/>
    <property type="match status" value="4"/>
</dbReference>
<reference evidence="4 5" key="1">
    <citation type="submission" date="2019-10" db="EMBL/GenBank/DDBJ databases">
        <title>Rudanella paleaurantiibacter sp. nov., isolated from sludge.</title>
        <authorList>
            <person name="Xu S.Q."/>
        </authorList>
    </citation>
    <scope>NUCLEOTIDE SEQUENCE [LARGE SCALE GENOMIC DNA]</scope>
    <source>
        <strain evidence="4 5">HX-22-17</strain>
    </source>
</reference>
<proteinExistence type="inferred from homology"/>
<dbReference type="PANTHER" id="PTHR36842:SF1">
    <property type="entry name" value="PROTEIN TOLB"/>
    <property type="match status" value="1"/>
</dbReference>
<organism evidence="4 5">
    <name type="scientific">Rudanella paleaurantiibacter</name>
    <dbReference type="NCBI Taxonomy" id="2614655"/>
    <lineage>
        <taxon>Bacteria</taxon>
        <taxon>Pseudomonadati</taxon>
        <taxon>Bacteroidota</taxon>
        <taxon>Cytophagia</taxon>
        <taxon>Cytophagales</taxon>
        <taxon>Cytophagaceae</taxon>
        <taxon>Rudanella</taxon>
    </lineage>
</organism>
<name>A0A7J5U115_9BACT</name>
<dbReference type="Gene3D" id="2.130.10.10">
    <property type="entry name" value="YVTN repeat-like/Quinoprotein amine dehydrogenase"/>
    <property type="match status" value="1"/>
</dbReference>
<dbReference type="RefSeq" id="WP_152124423.1">
    <property type="nucleotide sequence ID" value="NZ_WELI01000003.1"/>
</dbReference>
<accession>A0A7J5U115</accession>
<dbReference type="Proteomes" id="UP000488299">
    <property type="component" value="Unassembled WGS sequence"/>
</dbReference>
<feature type="signal peptide" evidence="3">
    <location>
        <begin position="1"/>
        <end position="28"/>
    </location>
</feature>
<dbReference type="InterPro" id="IPR011042">
    <property type="entry name" value="6-blade_b-propeller_TolB-like"/>
</dbReference>
<dbReference type="InterPro" id="IPR011659">
    <property type="entry name" value="WD40"/>
</dbReference>
<dbReference type="InterPro" id="IPR015943">
    <property type="entry name" value="WD40/YVTN_repeat-like_dom_sf"/>
</dbReference>
<dbReference type="SUPFAM" id="SSF82171">
    <property type="entry name" value="DPP6 N-terminal domain-like"/>
    <property type="match status" value="1"/>
</dbReference>
<comment type="similarity">
    <text evidence="1">Belongs to the TolB family.</text>
</comment>
<dbReference type="SUPFAM" id="SSF50960">
    <property type="entry name" value="TolB, C-terminal domain"/>
    <property type="match status" value="1"/>
</dbReference>
<feature type="region of interest" description="Disordered" evidence="2">
    <location>
        <begin position="30"/>
        <end position="59"/>
    </location>
</feature>
<protein>
    <submittedName>
        <fullName evidence="4">DUF5050 domain-containing protein</fullName>
    </submittedName>
</protein>
<sequence>MIYKSIAQSAYVIATCLLTLSFSTISYAQKSSFPSSPEATGSAEGLTRETSDPGQEDYPKVSPDGKWLLYNSLETTSYLVLQPSWKLDVKTNRKLQIVKKQIGVPTTNPLVTHAAYPTWLPDGSGIIYSYVAPEKPVIVRSNTNGVGLNYISQAALGDDDAEPIITKDGKTIIFTTIHSGERKICSMDIKGGNFSIIGTGSHIAFNPKNPDQIIYNAMSGKFIQIFTMNLKTGERSQLTTGDYNNRDGAFSQDGKYIAFVSNRDAPKKPNHHLYIMNVDGSNMVQLSRGDTNEANPCFGPDGTIFFSSNADKNYNIWKVKPKF</sequence>
<dbReference type="EMBL" id="WELI01000003">
    <property type="protein sequence ID" value="KAB7731453.1"/>
    <property type="molecule type" value="Genomic_DNA"/>
</dbReference>
<feature type="compositionally biased region" description="Polar residues" evidence="2">
    <location>
        <begin position="30"/>
        <end position="39"/>
    </location>
</feature>
<feature type="chain" id="PRO_5029769735" evidence="3">
    <location>
        <begin position="29"/>
        <end position="323"/>
    </location>
</feature>
<comment type="caution">
    <text evidence="4">The sequence shown here is derived from an EMBL/GenBank/DDBJ whole genome shotgun (WGS) entry which is preliminary data.</text>
</comment>
<dbReference type="PANTHER" id="PTHR36842">
    <property type="entry name" value="PROTEIN TOLB HOMOLOG"/>
    <property type="match status" value="1"/>
</dbReference>
<dbReference type="Gene3D" id="2.120.10.30">
    <property type="entry name" value="TolB, C-terminal domain"/>
    <property type="match status" value="1"/>
</dbReference>
<keyword evidence="3" id="KW-0732">Signal</keyword>
<evidence type="ECO:0000256" key="2">
    <source>
        <dbReference type="SAM" id="MobiDB-lite"/>
    </source>
</evidence>